<dbReference type="GO" id="GO:0005576">
    <property type="term" value="C:extracellular region"/>
    <property type="evidence" value="ECO:0007669"/>
    <property type="project" value="UniProtKB-SubCell"/>
</dbReference>
<dbReference type="InterPro" id="IPR001029">
    <property type="entry name" value="Flagellin_N"/>
</dbReference>
<comment type="similarity">
    <text evidence="1 4">Belongs to the bacterial flagellin family.</text>
</comment>
<keyword evidence="7" id="KW-0966">Cell projection</keyword>
<comment type="function">
    <text evidence="4">Flagellin is the subunit protein which polymerizes to form the filaments of bacterial flagella.</text>
</comment>
<dbReference type="InterPro" id="IPR046358">
    <property type="entry name" value="Flagellin_C"/>
</dbReference>
<organism evidence="7 8">
    <name type="scientific">Candidatus Thiodiazotropha endolucinida</name>
    <dbReference type="NCBI Taxonomy" id="1655433"/>
    <lineage>
        <taxon>Bacteria</taxon>
        <taxon>Pseudomonadati</taxon>
        <taxon>Pseudomonadota</taxon>
        <taxon>Gammaproteobacteria</taxon>
        <taxon>Chromatiales</taxon>
        <taxon>Sedimenticolaceae</taxon>
        <taxon>Candidatus Thiodiazotropha</taxon>
    </lineage>
</organism>
<dbReference type="GO" id="GO:0009288">
    <property type="term" value="C:bacterial-type flagellum"/>
    <property type="evidence" value="ECO:0007669"/>
    <property type="project" value="UniProtKB-SubCell"/>
</dbReference>
<reference evidence="7 8" key="1">
    <citation type="submission" date="2016-06" db="EMBL/GenBank/DDBJ databases">
        <title>Genome sequence of endosymbiont of Candidatus Endolucinida thiodiazotropha.</title>
        <authorList>
            <person name="Poehlein A."/>
            <person name="Koenig S."/>
            <person name="Heiden S.E."/>
            <person name="Thuermer A."/>
            <person name="Voget S."/>
            <person name="Daniel R."/>
            <person name="Markert S."/>
            <person name="Gros O."/>
            <person name="Schweder T."/>
        </authorList>
    </citation>
    <scope>NUCLEOTIDE SEQUENCE [LARGE SCALE GENOMIC DNA]</scope>
    <source>
        <strain evidence="7 8">COS</strain>
    </source>
</reference>
<evidence type="ECO:0000256" key="1">
    <source>
        <dbReference type="ARBA" id="ARBA00005709"/>
    </source>
</evidence>
<evidence type="ECO:0000256" key="3">
    <source>
        <dbReference type="ARBA" id="ARBA00023143"/>
    </source>
</evidence>
<dbReference type="InterPro" id="IPR042187">
    <property type="entry name" value="Flagellin_C_sub2"/>
</dbReference>
<keyword evidence="7" id="KW-0969">Cilium</keyword>
<proteinExistence type="inferred from homology"/>
<dbReference type="RefSeq" id="WP_069126956.1">
    <property type="nucleotide sequence ID" value="NZ_MARB01000021.1"/>
</dbReference>
<dbReference type="PANTHER" id="PTHR42792">
    <property type="entry name" value="FLAGELLIN"/>
    <property type="match status" value="1"/>
</dbReference>
<sequence length="256" mass="26209">MAITVNTNVFSLAAQKNLGRTQSNLETAVQRLSSGLRINMAKDDAAGLAIAQLQTGQARGMTVAQRNIADGISYLSVADATLQTVSDMMQRQRELAVQHASGLYTAAQQGYMSTEFDALTTEITDALARATFNGAAVFGGGGTIQVGANAGQTIAVSSASPAHTATISSIASVDTDLNAVAAELANVGSLQSRLSSASRVAASIEEAQYAAAGRVMDADFARETARMTSAQVVQQAGVAALAQANSLPQLALGLLS</sequence>
<keyword evidence="3 4" id="KW-0975">Bacterial flagellum</keyword>
<evidence type="ECO:0000313" key="7">
    <source>
        <dbReference type="EMBL" id="ODJ86514.1"/>
    </source>
</evidence>
<keyword evidence="7" id="KW-0282">Flagellum</keyword>
<dbReference type="Gene3D" id="6.10.280.190">
    <property type="match status" value="1"/>
</dbReference>
<dbReference type="OrthoDB" id="9796789at2"/>
<dbReference type="Gene3D" id="6.10.10.10">
    <property type="entry name" value="Flagellar export chaperone, C-terminal domain"/>
    <property type="match status" value="1"/>
</dbReference>
<name>A0A7Z1AEW3_9GAMM</name>
<dbReference type="SUPFAM" id="SSF64518">
    <property type="entry name" value="Phase 1 flagellin"/>
    <property type="match status" value="1"/>
</dbReference>
<dbReference type="GO" id="GO:0005198">
    <property type="term" value="F:structural molecule activity"/>
    <property type="evidence" value="ECO:0007669"/>
    <property type="project" value="UniProtKB-UniRule"/>
</dbReference>
<dbReference type="Proteomes" id="UP000094769">
    <property type="component" value="Unassembled WGS sequence"/>
</dbReference>
<dbReference type="Gene3D" id="1.20.1330.10">
    <property type="entry name" value="f41 fragment of flagellin, N-terminal domain"/>
    <property type="match status" value="1"/>
</dbReference>
<feature type="domain" description="Flagellin C-terminal" evidence="6">
    <location>
        <begin position="171"/>
        <end position="255"/>
    </location>
</feature>
<evidence type="ECO:0000259" key="6">
    <source>
        <dbReference type="Pfam" id="PF00700"/>
    </source>
</evidence>
<protein>
    <recommendedName>
        <fullName evidence="4">Flagellin</fullName>
    </recommendedName>
</protein>
<accession>A0A7Z1AEW3</accession>
<dbReference type="EMBL" id="MARB01000021">
    <property type="protein sequence ID" value="ODJ86514.1"/>
    <property type="molecule type" value="Genomic_DNA"/>
</dbReference>
<gene>
    <name evidence="7" type="primary">hag</name>
    <name evidence="7" type="ORF">CODIS_32980</name>
</gene>
<feature type="domain" description="Flagellin N-terminal" evidence="5">
    <location>
        <begin position="5"/>
        <end position="140"/>
    </location>
</feature>
<dbReference type="AlphaFoldDB" id="A0A7Z1AEW3"/>
<keyword evidence="2 4" id="KW-0964">Secreted</keyword>
<evidence type="ECO:0000313" key="8">
    <source>
        <dbReference type="Proteomes" id="UP000094769"/>
    </source>
</evidence>
<evidence type="ECO:0000256" key="4">
    <source>
        <dbReference type="RuleBase" id="RU362073"/>
    </source>
</evidence>
<evidence type="ECO:0000259" key="5">
    <source>
        <dbReference type="Pfam" id="PF00669"/>
    </source>
</evidence>
<keyword evidence="8" id="KW-1185">Reference proteome</keyword>
<comment type="caution">
    <text evidence="7">The sequence shown here is derived from an EMBL/GenBank/DDBJ whole genome shotgun (WGS) entry which is preliminary data.</text>
</comment>
<evidence type="ECO:0000256" key="2">
    <source>
        <dbReference type="ARBA" id="ARBA00022525"/>
    </source>
</evidence>
<dbReference type="InterPro" id="IPR001492">
    <property type="entry name" value="Flagellin"/>
</dbReference>
<dbReference type="Pfam" id="PF00700">
    <property type="entry name" value="Flagellin_C"/>
    <property type="match status" value="1"/>
</dbReference>
<dbReference type="PANTHER" id="PTHR42792:SF2">
    <property type="entry name" value="FLAGELLIN"/>
    <property type="match status" value="1"/>
</dbReference>
<dbReference type="Pfam" id="PF00669">
    <property type="entry name" value="Flagellin_N"/>
    <property type="match status" value="1"/>
</dbReference>
<comment type="subcellular location">
    <subcellularLocation>
        <location evidence="4">Secreted</location>
    </subcellularLocation>
    <subcellularLocation>
        <location evidence="4">Bacterial flagellum</location>
    </subcellularLocation>
</comment>
<dbReference type="PRINTS" id="PR00207">
    <property type="entry name" value="FLAGELLIN"/>
</dbReference>